<gene>
    <name evidence="4" type="ORF">WG66_20066</name>
</gene>
<feature type="compositionally biased region" description="Polar residues" evidence="3">
    <location>
        <begin position="1"/>
        <end position="10"/>
    </location>
</feature>
<dbReference type="PANTHER" id="PTHR46093:SF18">
    <property type="entry name" value="FIBRONECTIN TYPE-III DOMAIN-CONTAINING PROTEIN"/>
    <property type="match status" value="1"/>
</dbReference>
<evidence type="ECO:0000256" key="1">
    <source>
        <dbReference type="ARBA" id="ARBA00022441"/>
    </source>
</evidence>
<evidence type="ECO:0000313" key="4">
    <source>
        <dbReference type="EMBL" id="KTB27364.1"/>
    </source>
</evidence>
<feature type="compositionally biased region" description="Polar residues" evidence="3">
    <location>
        <begin position="38"/>
        <end position="54"/>
    </location>
</feature>
<keyword evidence="2" id="KW-0677">Repeat</keyword>
<dbReference type="AlphaFoldDB" id="A0A0W0ETE4"/>
<feature type="compositionally biased region" description="Polar residues" evidence="3">
    <location>
        <begin position="417"/>
        <end position="430"/>
    </location>
</feature>
<feature type="compositionally biased region" description="Polar residues" evidence="3">
    <location>
        <begin position="84"/>
        <end position="107"/>
    </location>
</feature>
<dbReference type="SUPFAM" id="SSF117281">
    <property type="entry name" value="Kelch motif"/>
    <property type="match status" value="2"/>
</dbReference>
<dbReference type="Pfam" id="PF24681">
    <property type="entry name" value="Kelch_KLHDC2_KLHL20_DRC7"/>
    <property type="match status" value="2"/>
</dbReference>
<accession>A0A0W0ETE4</accession>
<protein>
    <submittedName>
        <fullName evidence="4">Putative galactose oxidase</fullName>
    </submittedName>
</protein>
<proteinExistence type="predicted"/>
<dbReference type="Proteomes" id="UP000054988">
    <property type="component" value="Unassembled WGS sequence"/>
</dbReference>
<feature type="region of interest" description="Disordered" evidence="3">
    <location>
        <begin position="413"/>
        <end position="433"/>
    </location>
</feature>
<dbReference type="InterPro" id="IPR015915">
    <property type="entry name" value="Kelch-typ_b-propeller"/>
</dbReference>
<keyword evidence="1" id="KW-0880">Kelch repeat</keyword>
<feature type="compositionally biased region" description="Low complexity" evidence="3">
    <location>
        <begin position="190"/>
        <end position="207"/>
    </location>
</feature>
<feature type="region of interest" description="Disordered" evidence="3">
    <location>
        <begin position="1"/>
        <end position="242"/>
    </location>
</feature>
<organism evidence="4 5">
    <name type="scientific">Moniliophthora roreri</name>
    <name type="common">Frosty pod rot fungus</name>
    <name type="synonym">Monilia roreri</name>
    <dbReference type="NCBI Taxonomy" id="221103"/>
    <lineage>
        <taxon>Eukaryota</taxon>
        <taxon>Fungi</taxon>
        <taxon>Dikarya</taxon>
        <taxon>Basidiomycota</taxon>
        <taxon>Agaricomycotina</taxon>
        <taxon>Agaricomycetes</taxon>
        <taxon>Agaricomycetidae</taxon>
        <taxon>Agaricales</taxon>
        <taxon>Marasmiineae</taxon>
        <taxon>Marasmiaceae</taxon>
        <taxon>Moniliophthora</taxon>
    </lineage>
</organism>
<sequence>MQRSAISSPFATPFDLNDDYDDTQQVNNNSNSSSGNSYFSRPLSTASSSESMQHSMGVRTPLGDVPEHGPFTTPEVDLKMSPTMPYSTPQAAGSSTTLGPHSISGRNTSTSSVTYTQSQPASSSSSPTTTTALSSPSIIVHHSPHGENGKSNSSSGGGSSSGRPKGSRKPSGSRTPTQSSSGSGREGSSRRTPSVSSTTSLLSVPTTKGSVNRPASSSSSGGTKYRSTPRLPHDKEVESAPPPLMYWSRAPVWGVCPSRTMRGHTVTLVGDTAWVFGGCDDRDTAKDLYCFDVETNQWSYPQTIGEQPPPSRAHSATLIDRSRILIFGGGQGTHYSNAVYILDTATRKWTKPIIVGDEGKEEEKNPTWKPTARRAHSAVYYKGKVWVFGGGNGMTALNDVWTLDVWGAGTAGETISRPGTSNSHQTTSHHGSPLRMEWKMVNTKGMKTKDGTTMFPSPRGYHTANLVGNMMIVIGGSDGNNCFSEVWCLNLDTLQWTLVDLPQSFKRLSHTSTQVGSYLFIQGGHNGAEYVADLKLFNLITLQYEQRSVLGKAPTARGYHGSLLYDSRIFYIGGYNGATAYDDVHIVDLAAAAYLPQVTSFTVEL</sequence>
<evidence type="ECO:0000313" key="5">
    <source>
        <dbReference type="Proteomes" id="UP000054988"/>
    </source>
</evidence>
<evidence type="ECO:0000256" key="2">
    <source>
        <dbReference type="ARBA" id="ARBA00022737"/>
    </source>
</evidence>
<feature type="compositionally biased region" description="Low complexity" evidence="3">
    <location>
        <begin position="108"/>
        <end position="141"/>
    </location>
</feature>
<feature type="compositionally biased region" description="Low complexity" evidence="3">
    <location>
        <begin position="27"/>
        <end position="37"/>
    </location>
</feature>
<dbReference type="EMBL" id="LATX01002556">
    <property type="protein sequence ID" value="KTB27364.1"/>
    <property type="molecule type" value="Genomic_DNA"/>
</dbReference>
<evidence type="ECO:0000256" key="3">
    <source>
        <dbReference type="SAM" id="MobiDB-lite"/>
    </source>
</evidence>
<reference evidence="4 5" key="1">
    <citation type="submission" date="2015-12" db="EMBL/GenBank/DDBJ databases">
        <title>Draft genome sequence of Moniliophthora roreri, the causal agent of frosty pod rot of cacao.</title>
        <authorList>
            <person name="Aime M.C."/>
            <person name="Diaz-Valderrama J.R."/>
            <person name="Kijpornyongpan T."/>
            <person name="Phillips-Mora W."/>
        </authorList>
    </citation>
    <scope>NUCLEOTIDE SEQUENCE [LARGE SCALE GENOMIC DNA]</scope>
    <source>
        <strain evidence="4 5">MCA 2952</strain>
    </source>
</reference>
<dbReference type="Gene3D" id="2.120.10.80">
    <property type="entry name" value="Kelch-type beta propeller"/>
    <property type="match status" value="2"/>
</dbReference>
<dbReference type="PANTHER" id="PTHR46093">
    <property type="entry name" value="ACYL-COA-BINDING DOMAIN-CONTAINING PROTEIN 5"/>
    <property type="match status" value="1"/>
</dbReference>
<dbReference type="eggNOG" id="KOG0379">
    <property type="taxonomic scope" value="Eukaryota"/>
</dbReference>
<feature type="compositionally biased region" description="Low complexity" evidence="3">
    <location>
        <begin position="161"/>
        <end position="183"/>
    </location>
</feature>
<comment type="caution">
    <text evidence="4">The sequence shown here is derived from an EMBL/GenBank/DDBJ whole genome shotgun (WGS) entry which is preliminary data.</text>
</comment>
<name>A0A0W0ETE4_MONRR</name>